<dbReference type="RefSeq" id="WP_226580292.1">
    <property type="nucleotide sequence ID" value="NZ_BLAY01000036.1"/>
</dbReference>
<accession>A0AAV3X733</accession>
<name>A0AAV3X733_9CYAN</name>
<proteinExistence type="predicted"/>
<keyword evidence="2" id="KW-1185">Reference proteome</keyword>
<comment type="caution">
    <text evidence="1">The sequence shown here is derived from an EMBL/GenBank/DDBJ whole genome shotgun (WGS) entry which is preliminary data.</text>
</comment>
<dbReference type="EMBL" id="BLAY01000036">
    <property type="protein sequence ID" value="GET37953.1"/>
    <property type="molecule type" value="Genomic_DNA"/>
</dbReference>
<dbReference type="Proteomes" id="UP001050975">
    <property type="component" value="Unassembled WGS sequence"/>
</dbReference>
<reference evidence="1" key="1">
    <citation type="submission" date="2019-10" db="EMBL/GenBank/DDBJ databases">
        <title>Draft genome sequece of Microseira wollei NIES-4236.</title>
        <authorList>
            <person name="Yamaguchi H."/>
            <person name="Suzuki S."/>
            <person name="Kawachi M."/>
        </authorList>
    </citation>
    <scope>NUCLEOTIDE SEQUENCE</scope>
    <source>
        <strain evidence="1">NIES-4236</strain>
    </source>
</reference>
<dbReference type="AlphaFoldDB" id="A0AAV3X733"/>
<evidence type="ECO:0000313" key="2">
    <source>
        <dbReference type="Proteomes" id="UP001050975"/>
    </source>
</evidence>
<gene>
    <name evidence="1" type="ORF">MiSe_27070</name>
</gene>
<organism evidence="1 2">
    <name type="scientific">Microseira wollei NIES-4236</name>
    <dbReference type="NCBI Taxonomy" id="2530354"/>
    <lineage>
        <taxon>Bacteria</taxon>
        <taxon>Bacillati</taxon>
        <taxon>Cyanobacteriota</taxon>
        <taxon>Cyanophyceae</taxon>
        <taxon>Oscillatoriophycideae</taxon>
        <taxon>Aerosakkonematales</taxon>
        <taxon>Aerosakkonemataceae</taxon>
        <taxon>Microseira</taxon>
    </lineage>
</organism>
<sequence length="242" mass="27923">MAADSILAQVVQNLEQHENLTRMKKLIYCACKKYWENDPEMLARLRLKDLLKELLDLSPTIEHLTVALNSVVKQLNKQAEYSLVANAIISELGKLYPNTEESTLVKSNRQHNTVSTRFSAAKQPTAMPPELQLNEPKRQYDTFDLRLEIMKYTNPLLAKILVFSTVESKLFEFDNPQDWLAIKALELDELLLRLFRDCETITELEFQLNSTAKCLEEPAQFRQIAGVIIRVMKPFYPYLTAS</sequence>
<protein>
    <submittedName>
        <fullName evidence="1">Uncharacterized protein</fullName>
    </submittedName>
</protein>
<evidence type="ECO:0000313" key="1">
    <source>
        <dbReference type="EMBL" id="GET37953.1"/>
    </source>
</evidence>